<dbReference type="SUPFAM" id="SSF53067">
    <property type="entry name" value="Actin-like ATPase domain"/>
    <property type="match status" value="1"/>
</dbReference>
<protein>
    <submittedName>
        <fullName evidence="2">ROK family protein</fullName>
    </submittedName>
</protein>
<dbReference type="AlphaFoldDB" id="D7E5F5"/>
<gene>
    <name evidence="2" type="ordered locus">Aazo_4056</name>
</gene>
<dbReference type="STRING" id="551115.Aazo_4056"/>
<dbReference type="HOGENOM" id="CLU_036604_0_2_3"/>
<sequence length="302" mass="31271">MQQVIGIDLGGTAIKLGRFTKDGNCLQSITVDTPQPATPEAVLFAMVDAIATLTKGNAQIDPDNQTIAIGVGTPGPADAAGRVAKVPINLAGWHDIPLADWLEAKTSKPTILANDANCAALGEAWLGAGRNFQNLILLTLGTGVGGAIILDGKLFVGHQGAAGELGLITLNPDGPTCNSGNHGSLEQHTSISAIRRRTGKEPAELGKLAQNGNPEALTFWQNYGKDLGIGLTSLIYVLTPQAVIIGGGISASFEFFFPAMQAEIEKRVLPTSRVRLQILPAELGNSAGMVGAAKLALGIGDR</sequence>
<dbReference type="InterPro" id="IPR000600">
    <property type="entry name" value="ROK"/>
</dbReference>
<evidence type="ECO:0000313" key="2">
    <source>
        <dbReference type="EMBL" id="ADI65515.1"/>
    </source>
</evidence>
<evidence type="ECO:0000313" key="3">
    <source>
        <dbReference type="Proteomes" id="UP000001511"/>
    </source>
</evidence>
<dbReference type="EMBL" id="CP002059">
    <property type="protein sequence ID" value="ADI65515.1"/>
    <property type="molecule type" value="Genomic_DNA"/>
</dbReference>
<organism evidence="2 3">
    <name type="scientific">Nostoc azollae (strain 0708)</name>
    <name type="common">Anabaena azollae (strain 0708)</name>
    <dbReference type="NCBI Taxonomy" id="551115"/>
    <lineage>
        <taxon>Bacteria</taxon>
        <taxon>Bacillati</taxon>
        <taxon>Cyanobacteriota</taxon>
        <taxon>Cyanophyceae</taxon>
        <taxon>Nostocales</taxon>
        <taxon>Nostocaceae</taxon>
        <taxon>Trichormus</taxon>
    </lineage>
</organism>
<dbReference type="Gene3D" id="3.30.420.40">
    <property type="match status" value="2"/>
</dbReference>
<dbReference type="PANTHER" id="PTHR18964:SF149">
    <property type="entry name" value="BIFUNCTIONAL UDP-N-ACETYLGLUCOSAMINE 2-EPIMERASE_N-ACETYLMANNOSAMINE KINASE"/>
    <property type="match status" value="1"/>
</dbReference>
<dbReference type="CDD" id="cd24068">
    <property type="entry name" value="ASKHA_NBD_ROK_FnNanK-like"/>
    <property type="match status" value="1"/>
</dbReference>
<accession>D7E5F5</accession>
<dbReference type="PANTHER" id="PTHR18964">
    <property type="entry name" value="ROK (REPRESSOR, ORF, KINASE) FAMILY"/>
    <property type="match status" value="1"/>
</dbReference>
<evidence type="ECO:0000256" key="1">
    <source>
        <dbReference type="ARBA" id="ARBA00006479"/>
    </source>
</evidence>
<keyword evidence="3" id="KW-1185">Reference proteome</keyword>
<proteinExistence type="inferred from homology"/>
<dbReference type="RefSeq" id="WP_013192527.1">
    <property type="nucleotide sequence ID" value="NC_014248.1"/>
</dbReference>
<dbReference type="eggNOG" id="COG1940">
    <property type="taxonomic scope" value="Bacteria"/>
</dbReference>
<comment type="similarity">
    <text evidence="1">Belongs to the ROK (NagC/XylR) family.</text>
</comment>
<name>D7E5F5_NOSA0</name>
<reference evidence="2 3" key="1">
    <citation type="journal article" date="2010" name="PLoS ONE">
        <title>Genome erosion in a nitrogen-fixing vertically transmitted endosymbiotic multicellular cyanobacterium.</title>
        <authorList>
            <person name="Ran L."/>
            <person name="Larsson J."/>
            <person name="Vigil-Stenman T."/>
            <person name="Nylander J.A."/>
            <person name="Ininbergs K."/>
            <person name="Zheng W.W."/>
            <person name="Lapidus A."/>
            <person name="Lowry S."/>
            <person name="Haselkorn R."/>
            <person name="Bergman B."/>
        </authorList>
    </citation>
    <scope>NUCLEOTIDE SEQUENCE [LARGE SCALE GENOMIC DNA]</scope>
    <source>
        <strain evidence="2 3">0708</strain>
    </source>
</reference>
<dbReference type="Pfam" id="PF00480">
    <property type="entry name" value="ROK"/>
    <property type="match status" value="1"/>
</dbReference>
<dbReference type="KEGG" id="naz:Aazo_4056"/>
<dbReference type="OrthoDB" id="9810372at2"/>
<dbReference type="Proteomes" id="UP000001511">
    <property type="component" value="Chromosome"/>
</dbReference>
<dbReference type="InterPro" id="IPR043129">
    <property type="entry name" value="ATPase_NBD"/>
</dbReference>